<dbReference type="GO" id="GO:0048039">
    <property type="term" value="F:ubiquinone binding"/>
    <property type="evidence" value="ECO:0007669"/>
    <property type="project" value="InterPro"/>
</dbReference>
<keyword evidence="2" id="KW-1277">Toxin-antitoxin system</keyword>
<evidence type="ECO:0000313" key="4">
    <source>
        <dbReference type="EMBL" id="STO68236.1"/>
    </source>
</evidence>
<evidence type="ECO:0000256" key="2">
    <source>
        <dbReference type="ARBA" id="ARBA00022649"/>
    </source>
</evidence>
<comment type="similarity">
    <text evidence="1">Belongs to the ribosome association toxin RatA family.</text>
</comment>
<evidence type="ECO:0000256" key="1">
    <source>
        <dbReference type="ARBA" id="ARBA00008918"/>
    </source>
</evidence>
<name>A0AB38H7W8_9PAST</name>
<dbReference type="AlphaFoldDB" id="A0AB38H7W8"/>
<protein>
    <submittedName>
        <fullName evidence="4">Cyclase/dehydrase</fullName>
    </submittedName>
</protein>
<dbReference type="InterPro" id="IPR044996">
    <property type="entry name" value="COQ10-like"/>
</dbReference>
<gene>
    <name evidence="4" type="primary">ratA</name>
    <name evidence="4" type="ORF">NCTC8540_00725</name>
</gene>
<dbReference type="InterPro" id="IPR023393">
    <property type="entry name" value="START-like_dom_sf"/>
</dbReference>
<dbReference type="Gene3D" id="3.30.530.20">
    <property type="match status" value="1"/>
</dbReference>
<dbReference type="Proteomes" id="UP000254496">
    <property type="component" value="Unassembled WGS sequence"/>
</dbReference>
<dbReference type="GO" id="GO:0045333">
    <property type="term" value="P:cellular respiration"/>
    <property type="evidence" value="ECO:0007669"/>
    <property type="project" value="InterPro"/>
</dbReference>
<organism evidence="4 5">
    <name type="scientific">Canicola haemoglobinophilus</name>
    <dbReference type="NCBI Taxonomy" id="733"/>
    <lineage>
        <taxon>Bacteria</taxon>
        <taxon>Pseudomonadati</taxon>
        <taxon>Pseudomonadota</taxon>
        <taxon>Gammaproteobacteria</taxon>
        <taxon>Pasteurellales</taxon>
        <taxon>Pasteurellaceae</taxon>
        <taxon>Canicola</taxon>
    </lineage>
</organism>
<dbReference type="RefSeq" id="WP_115072776.1">
    <property type="nucleotide sequence ID" value="NZ_UGHE01000002.1"/>
</dbReference>
<dbReference type="EMBL" id="UGHJ01000001">
    <property type="protein sequence ID" value="STO68236.1"/>
    <property type="molecule type" value="Genomic_DNA"/>
</dbReference>
<comment type="caution">
    <text evidence="4">The sequence shown here is derived from an EMBL/GenBank/DDBJ whole genome shotgun (WGS) entry which is preliminary data.</text>
</comment>
<evidence type="ECO:0000313" key="5">
    <source>
        <dbReference type="Proteomes" id="UP000254496"/>
    </source>
</evidence>
<accession>A0AB38H7W8</accession>
<dbReference type="CDD" id="cd07813">
    <property type="entry name" value="COQ10p_like"/>
    <property type="match status" value="1"/>
</dbReference>
<dbReference type="SUPFAM" id="SSF55961">
    <property type="entry name" value="Bet v1-like"/>
    <property type="match status" value="1"/>
</dbReference>
<dbReference type="InterPro" id="IPR005031">
    <property type="entry name" value="COQ10_START"/>
</dbReference>
<reference evidence="4 5" key="1">
    <citation type="submission" date="2018-06" db="EMBL/GenBank/DDBJ databases">
        <authorList>
            <consortium name="Pathogen Informatics"/>
            <person name="Doyle S."/>
        </authorList>
    </citation>
    <scope>NUCLEOTIDE SEQUENCE [LARGE SCALE GENOMIC DNA]</scope>
    <source>
        <strain evidence="4 5">NCTC8540</strain>
    </source>
</reference>
<dbReference type="PANTHER" id="PTHR12901:SF10">
    <property type="entry name" value="COENZYME Q-BINDING PROTEIN COQ10, MITOCHONDRIAL"/>
    <property type="match status" value="1"/>
</dbReference>
<dbReference type="Pfam" id="PF03364">
    <property type="entry name" value="Polyketide_cyc"/>
    <property type="match status" value="1"/>
</dbReference>
<dbReference type="PANTHER" id="PTHR12901">
    <property type="entry name" value="SPERM PROTEIN HOMOLOG"/>
    <property type="match status" value="1"/>
</dbReference>
<sequence length="144" mass="16539">MPSINQRALVAYSAKQMYDLVNDYESYPQFLPGCIAAKTLQQVENEMIGELTISKAGIRQVFATKNQLIPNQEIQMQLVSGPFKQLQGKWSFREIDEQCCEIALQLEFEFSNPIIAFAFGQIFSQLTARMIEAFKQRAKDVYRD</sequence>
<evidence type="ECO:0000259" key="3">
    <source>
        <dbReference type="Pfam" id="PF03364"/>
    </source>
</evidence>
<feature type="domain" description="Coenzyme Q-binding protein COQ10 START" evidence="3">
    <location>
        <begin position="10"/>
        <end position="135"/>
    </location>
</feature>
<proteinExistence type="inferred from homology"/>